<feature type="region of interest" description="Disordered" evidence="1">
    <location>
        <begin position="252"/>
        <end position="280"/>
    </location>
</feature>
<feature type="region of interest" description="Disordered" evidence="1">
    <location>
        <begin position="624"/>
        <end position="668"/>
    </location>
</feature>
<evidence type="ECO:0000313" key="3">
    <source>
        <dbReference type="Proteomes" id="UP000253742"/>
    </source>
</evidence>
<dbReference type="Proteomes" id="UP000253742">
    <property type="component" value="Unassembled WGS sequence"/>
</dbReference>
<evidence type="ECO:0000313" key="2">
    <source>
        <dbReference type="EMBL" id="RDD90521.1"/>
    </source>
</evidence>
<protein>
    <recommendedName>
        <fullName evidence="4">DNA-directed RNA polymerase specialized sigma24 family protein</fullName>
    </recommendedName>
</protein>
<dbReference type="OrthoDB" id="3932808at2"/>
<feature type="region of interest" description="Disordered" evidence="1">
    <location>
        <begin position="59"/>
        <end position="80"/>
    </location>
</feature>
<feature type="compositionally biased region" description="Basic and acidic residues" evidence="1">
    <location>
        <begin position="637"/>
        <end position="653"/>
    </location>
</feature>
<feature type="region of interest" description="Disordered" evidence="1">
    <location>
        <begin position="316"/>
        <end position="338"/>
    </location>
</feature>
<organism evidence="2 3">
    <name type="scientific">Streptomyces parvulus</name>
    <dbReference type="NCBI Taxonomy" id="146923"/>
    <lineage>
        <taxon>Bacteria</taxon>
        <taxon>Bacillati</taxon>
        <taxon>Actinomycetota</taxon>
        <taxon>Actinomycetes</taxon>
        <taxon>Kitasatosporales</taxon>
        <taxon>Streptomycetaceae</taxon>
        <taxon>Streptomyces</taxon>
    </lineage>
</organism>
<accession>A0A369VCJ8</accession>
<dbReference type="EMBL" id="QQBH01000002">
    <property type="protein sequence ID" value="RDD90521.1"/>
    <property type="molecule type" value="Genomic_DNA"/>
</dbReference>
<comment type="caution">
    <text evidence="2">The sequence shown here is derived from an EMBL/GenBank/DDBJ whole genome shotgun (WGS) entry which is preliminary data.</text>
</comment>
<sequence length="668" mass="69984">MPVSRFRATSRPARRHVQRAESVLVEQYGGLVRLAYLVLPASAGRHRRVLRAHSLAQRALPKAGGARPAPGVPAPRSGSEPVASLIGNDLRASVLRAALRDGRRAGSWTGRAAAAWPPRRLPIVVGLRLFPRSGNADDMALGRVLAGAEPATRGAFVLRHLDGLPEPQVLEVLRAAGVDDPADALRAADRLDLGNGATAASVLPAAAHSEFDACTVHAQPTDLLRRRRRARLAGAVLLAALVTATALVATDRDTAGSGGTGSDVARSSYTPAASDLRRTDPSVWADTSRVDFTAWPARGDRADDSALLNRALESWSGPSRAGTRVSFAPGTPTDPPPRSPQLLFAGEVDGTAVVLLHDGGRLARYSEPEASEGGDAALAVARADDADVTTAAAVTVATRDGAARYLLAPWIAEAGTRDLLRPDDAARDLGVSAEGVTDPVPAASAGGSCERRPVLQLRSSSRIVEDHSFLLADRGGLSPAHLTYTPLPGAGTPPARQPREATGSAALVAWSRLACGLNGLFDGDTSVRAVNLWDFADQRLPGDAGRAVWSCARAVTWRGTDEVSVDLRTGDGTQRVVRARGTAACSRFGQHVVADTHWRSPEGDWYVLAAGSRAVTGLRVTGEVEAESDDPTLAVRAPRESEPEVRGRLRTGEDLPALTGDGEGAGDR</sequence>
<dbReference type="RefSeq" id="WP_114527369.1">
    <property type="nucleotide sequence ID" value="NZ_QQBH01000002.1"/>
</dbReference>
<dbReference type="STRING" id="146923.Spa2297_00840"/>
<gene>
    <name evidence="2" type="ORF">DVZ84_03970</name>
</gene>
<evidence type="ECO:0000256" key="1">
    <source>
        <dbReference type="SAM" id="MobiDB-lite"/>
    </source>
</evidence>
<proteinExistence type="predicted"/>
<reference evidence="2 3" key="1">
    <citation type="submission" date="2018-07" db="EMBL/GenBank/DDBJ databases">
        <title>Genome guided investigation of antibiotics producing actinomycetales strain isolated from a Macau mangrove ecosystem.</title>
        <authorList>
            <person name="Hu D."/>
        </authorList>
    </citation>
    <scope>NUCLEOTIDE SEQUENCE [LARGE SCALE GENOMIC DNA]</scope>
    <source>
        <strain evidence="2 3">2297</strain>
    </source>
</reference>
<dbReference type="AlphaFoldDB" id="A0A369VCJ8"/>
<name>A0A369VCJ8_9ACTN</name>
<evidence type="ECO:0008006" key="4">
    <source>
        <dbReference type="Google" id="ProtNLM"/>
    </source>
</evidence>
<feature type="compositionally biased region" description="Low complexity" evidence="1">
    <location>
        <begin position="59"/>
        <end position="69"/>
    </location>
</feature>